<dbReference type="HOGENOM" id="CLU_046525_0_0_2"/>
<evidence type="ECO:0000256" key="6">
    <source>
        <dbReference type="ARBA" id="ARBA00023065"/>
    </source>
</evidence>
<dbReference type="GeneID" id="10393855"/>
<keyword evidence="5" id="KW-0520">NAD</keyword>
<keyword evidence="2" id="KW-0813">Transport</keyword>
<dbReference type="SUPFAM" id="SSF116726">
    <property type="entry name" value="TrkA C-terminal domain-like"/>
    <property type="match status" value="2"/>
</dbReference>
<dbReference type="InterPro" id="IPR036721">
    <property type="entry name" value="RCK_C_sf"/>
</dbReference>
<dbReference type="OrthoDB" id="27588at2157"/>
<gene>
    <name evidence="9" type="ordered locus">Arcve_0753</name>
</gene>
<proteinExistence type="predicted"/>
<dbReference type="SUPFAM" id="SSF51735">
    <property type="entry name" value="NAD(P)-binding Rossmann-fold domains"/>
    <property type="match status" value="2"/>
</dbReference>
<evidence type="ECO:0000313" key="10">
    <source>
        <dbReference type="Proteomes" id="UP000008136"/>
    </source>
</evidence>
<feature type="domain" description="RCK N-terminal" evidence="7">
    <location>
        <begin position="1"/>
        <end position="118"/>
    </location>
</feature>
<dbReference type="Gene3D" id="3.40.50.720">
    <property type="entry name" value="NAD(P)-binding Rossmann-like Domain"/>
    <property type="match status" value="2"/>
</dbReference>
<dbReference type="EMBL" id="CP002588">
    <property type="protein sequence ID" value="AEA46771.1"/>
    <property type="molecule type" value="Genomic_DNA"/>
</dbReference>
<dbReference type="PROSITE" id="PS51202">
    <property type="entry name" value="RCK_C"/>
    <property type="match status" value="2"/>
</dbReference>
<accession>F2KRK6</accession>
<keyword evidence="4" id="KW-0630">Potassium</keyword>
<evidence type="ECO:0000256" key="4">
    <source>
        <dbReference type="ARBA" id="ARBA00022958"/>
    </source>
</evidence>
<evidence type="ECO:0000313" key="9">
    <source>
        <dbReference type="EMBL" id="AEA46771.1"/>
    </source>
</evidence>
<feature type="domain" description="RCK C-terminal" evidence="8">
    <location>
        <begin position="356"/>
        <end position="437"/>
    </location>
</feature>
<dbReference type="InterPro" id="IPR003148">
    <property type="entry name" value="RCK_N"/>
</dbReference>
<organism evidence="9 10">
    <name type="scientific">Archaeoglobus veneficus (strain DSM 11195 / SNP6)</name>
    <dbReference type="NCBI Taxonomy" id="693661"/>
    <lineage>
        <taxon>Archaea</taxon>
        <taxon>Methanobacteriati</taxon>
        <taxon>Methanobacteriota</taxon>
        <taxon>Archaeoglobi</taxon>
        <taxon>Archaeoglobales</taxon>
        <taxon>Archaeoglobaceae</taxon>
        <taxon>Archaeoglobus</taxon>
    </lineage>
</organism>
<dbReference type="InterPro" id="IPR036291">
    <property type="entry name" value="NAD(P)-bd_dom_sf"/>
</dbReference>
<dbReference type="InterPro" id="IPR050721">
    <property type="entry name" value="Trk_Ktr_HKT_K-transport"/>
</dbReference>
<protein>
    <submittedName>
        <fullName evidence="9">TrkA-N domain protein</fullName>
    </submittedName>
</protein>
<evidence type="ECO:0000259" key="8">
    <source>
        <dbReference type="PROSITE" id="PS51202"/>
    </source>
</evidence>
<dbReference type="NCBIfam" id="NF007031">
    <property type="entry name" value="PRK09496.1-2"/>
    <property type="match status" value="1"/>
</dbReference>
<dbReference type="KEGG" id="ave:Arcve_0753"/>
<dbReference type="InterPro" id="IPR006037">
    <property type="entry name" value="RCK_C"/>
</dbReference>
<dbReference type="Proteomes" id="UP000008136">
    <property type="component" value="Chromosome"/>
</dbReference>
<feature type="domain" description="RCK C-terminal" evidence="8">
    <location>
        <begin position="138"/>
        <end position="219"/>
    </location>
</feature>
<dbReference type="PANTHER" id="PTHR43833">
    <property type="entry name" value="POTASSIUM CHANNEL PROTEIN 2-RELATED-RELATED"/>
    <property type="match status" value="1"/>
</dbReference>
<dbReference type="Pfam" id="PF02080">
    <property type="entry name" value="TrkA_C"/>
    <property type="match status" value="2"/>
</dbReference>
<sequence length="437" mass="47079">MRIVIAGAGEVGYNLARELSHNYEVIVIENDERKADEVDKLNVEVIRGNAASPSVLSKADVGNADIFIGVTGNDEANLIAGIAARKLGVKKTIVRVGNPEYVDKPIVKDHFMGYDVVICPQLALASAIANLVTIPGAVDFVSFSGGKVDMVEIIIPKGSPVAGKKVAELPLPENVILTAVYRNGELIVPRGDTELREGDKVAVVGTWESIGKMTRVFGDPVVKNVVIFGGGIVGSYVARILDKSNLNIKIIDSNPEVCESLCRVLKRTRVIIGDATDLDLLMEEEVGKSDVAIATTESDGKNLLVSLLAKSLGAKKAIARVEKVGYAKLFEKVGVDAALSPRKITYAEVIKNLRLMDVHTLAELGGEAAVLEVSVKSEKLSGRRIRDIKLPKRAIIGAILRGDECLIPKGETELRLGDKLLVFTTWEDIEEVEDRLS</sequence>
<dbReference type="Pfam" id="PF02254">
    <property type="entry name" value="TrkA_N"/>
    <property type="match status" value="2"/>
</dbReference>
<dbReference type="NCBIfam" id="NF007041">
    <property type="entry name" value="PRK09496.3-4"/>
    <property type="match status" value="1"/>
</dbReference>
<evidence type="ECO:0000259" key="7">
    <source>
        <dbReference type="PROSITE" id="PS51201"/>
    </source>
</evidence>
<dbReference type="GO" id="GO:0005886">
    <property type="term" value="C:plasma membrane"/>
    <property type="evidence" value="ECO:0007669"/>
    <property type="project" value="InterPro"/>
</dbReference>
<dbReference type="PANTHER" id="PTHR43833:SF5">
    <property type="entry name" value="TRK SYSTEM POTASSIUM UPTAKE PROTEIN TRKA"/>
    <property type="match status" value="1"/>
</dbReference>
<keyword evidence="6" id="KW-0406">Ion transport</keyword>
<keyword evidence="10" id="KW-1185">Reference proteome</keyword>
<evidence type="ECO:0000256" key="3">
    <source>
        <dbReference type="ARBA" id="ARBA00022538"/>
    </source>
</evidence>
<evidence type="ECO:0000256" key="5">
    <source>
        <dbReference type="ARBA" id="ARBA00023027"/>
    </source>
</evidence>
<comment type="function">
    <text evidence="1">Part of a potassium transport system.</text>
</comment>
<dbReference type="STRING" id="693661.Arcve_0753"/>
<dbReference type="NCBIfam" id="NF007039">
    <property type="entry name" value="PRK09496.3-2"/>
    <property type="match status" value="1"/>
</dbReference>
<evidence type="ECO:0000256" key="2">
    <source>
        <dbReference type="ARBA" id="ARBA00022448"/>
    </source>
</evidence>
<dbReference type="eggNOG" id="arCOG01959">
    <property type="taxonomic scope" value="Archaea"/>
</dbReference>
<reference evidence="9 10" key="1">
    <citation type="submission" date="2011-03" db="EMBL/GenBank/DDBJ databases">
        <title>The complete genome of Archaeoglobus veneficus SNP6.</title>
        <authorList>
            <consortium name="US DOE Joint Genome Institute (JGI-PGF)"/>
            <person name="Lucas S."/>
            <person name="Copeland A."/>
            <person name="Lapidus A."/>
            <person name="Bruce D."/>
            <person name="Goodwin L."/>
            <person name="Pitluck S."/>
            <person name="Kyrpides N."/>
            <person name="Mavromatis K."/>
            <person name="Pagani I."/>
            <person name="Ivanova N."/>
            <person name="Mikhailova N."/>
            <person name="Lu M."/>
            <person name="Detter J.C."/>
            <person name="Tapia R."/>
            <person name="Han C."/>
            <person name="Land M."/>
            <person name="Hauser L."/>
            <person name="Markowitz V."/>
            <person name="Cheng J.-F."/>
            <person name="Hugenholtz P."/>
            <person name="Woyke T."/>
            <person name="Wu D."/>
            <person name="Spring S."/>
            <person name="Brambilla E."/>
            <person name="Klenk H.-P."/>
            <person name="Eisen J.A."/>
        </authorList>
    </citation>
    <scope>NUCLEOTIDE SEQUENCE [LARGE SCALE GENOMIC DNA]</scope>
    <source>
        <strain>SNP6</strain>
    </source>
</reference>
<dbReference type="GO" id="GO:0015079">
    <property type="term" value="F:potassium ion transmembrane transporter activity"/>
    <property type="evidence" value="ECO:0007669"/>
    <property type="project" value="InterPro"/>
</dbReference>
<dbReference type="PROSITE" id="PS51201">
    <property type="entry name" value="RCK_N"/>
    <property type="match status" value="2"/>
</dbReference>
<feature type="domain" description="RCK N-terminal" evidence="7">
    <location>
        <begin position="222"/>
        <end position="339"/>
    </location>
</feature>
<dbReference type="RefSeq" id="WP_013683443.1">
    <property type="nucleotide sequence ID" value="NC_015320.1"/>
</dbReference>
<evidence type="ECO:0000256" key="1">
    <source>
        <dbReference type="ARBA" id="ARBA00003660"/>
    </source>
</evidence>
<name>F2KRK6_ARCVS</name>
<dbReference type="InterPro" id="IPR006036">
    <property type="entry name" value="K_uptake_TrkA"/>
</dbReference>
<dbReference type="AlphaFoldDB" id="F2KRK6"/>
<dbReference type="NCBIfam" id="NF007034">
    <property type="entry name" value="PRK09496.2-1"/>
    <property type="match status" value="1"/>
</dbReference>
<dbReference type="Gene3D" id="3.30.70.1450">
    <property type="entry name" value="Regulator of K+ conductance, C-terminal domain"/>
    <property type="match status" value="2"/>
</dbReference>
<dbReference type="PRINTS" id="PR00335">
    <property type="entry name" value="KUPTAKETRKA"/>
</dbReference>
<keyword evidence="3" id="KW-0633">Potassium transport</keyword>